<keyword evidence="2" id="KW-0804">Transcription</keyword>
<dbReference type="InterPro" id="IPR052158">
    <property type="entry name" value="INH-QAR"/>
</dbReference>
<evidence type="ECO:0000256" key="1">
    <source>
        <dbReference type="ARBA" id="ARBA00023015"/>
    </source>
</evidence>
<accession>A0ABU1M6D8</accession>
<sequence>MKQSADSLKTVPVFVVIPPRTLLLDVAGPIEVLRKANLEQRAIQFDVHYIGPSETVTSSIGLSVANIGPLPDALPDDALVVISGSADVPMGDAINSRDDDAIQEAQIVSWLRHTIRPGVKLVSICSGALLAARAGLLDGYECTTHHMAIDELHRLAPTSRVLQNRLFVEDRDRLTSAGITAGIDLMLHIVAEMAGHALALSVARYLVVYLRRSGNDPQLSPWLEGRNHMHPVVHRAQDAITGNPAESWSVEKLAEASGASPRNLSRLFNEHAGMSVTDYANRLKISLAREMLQNSALDMESVAERSGFASTRQFRRVWERVYDFPPRACRGKVGTGFPVTTYVKGMR</sequence>
<organism evidence="4 5">
    <name type="scientific">Brucella pseudogrignonensis</name>
    <dbReference type="NCBI Taxonomy" id="419475"/>
    <lineage>
        <taxon>Bacteria</taxon>
        <taxon>Pseudomonadati</taxon>
        <taxon>Pseudomonadota</taxon>
        <taxon>Alphaproteobacteria</taxon>
        <taxon>Hyphomicrobiales</taxon>
        <taxon>Brucellaceae</taxon>
        <taxon>Brucella/Ochrobactrum group</taxon>
        <taxon>Brucella</taxon>
    </lineage>
</organism>
<reference evidence="4 5" key="1">
    <citation type="submission" date="2023-07" db="EMBL/GenBank/DDBJ databases">
        <title>Sorghum-associated microbial communities from plants grown in Nebraska, USA.</title>
        <authorList>
            <person name="Schachtman D."/>
        </authorList>
    </citation>
    <scope>NUCLEOTIDE SEQUENCE [LARGE SCALE GENOMIC DNA]</scope>
    <source>
        <strain evidence="4 5">DS1730</strain>
    </source>
</reference>
<dbReference type="SUPFAM" id="SSF46689">
    <property type="entry name" value="Homeodomain-like"/>
    <property type="match status" value="2"/>
</dbReference>
<protein>
    <submittedName>
        <fullName evidence="4">Transcriptional regulator GlxA family with amidase domain</fullName>
    </submittedName>
</protein>
<evidence type="ECO:0000259" key="3">
    <source>
        <dbReference type="PROSITE" id="PS01124"/>
    </source>
</evidence>
<feature type="domain" description="HTH araC/xylS-type" evidence="3">
    <location>
        <begin position="234"/>
        <end position="332"/>
    </location>
</feature>
<gene>
    <name evidence="4" type="ORF">J2782_001117</name>
</gene>
<evidence type="ECO:0000313" key="5">
    <source>
        <dbReference type="Proteomes" id="UP001184614"/>
    </source>
</evidence>
<evidence type="ECO:0000313" key="4">
    <source>
        <dbReference type="EMBL" id="MDR6431412.1"/>
    </source>
</evidence>
<proteinExistence type="predicted"/>
<dbReference type="SUPFAM" id="SSF52317">
    <property type="entry name" value="Class I glutamine amidotransferase-like"/>
    <property type="match status" value="1"/>
</dbReference>
<comment type="caution">
    <text evidence="4">The sequence shown here is derived from an EMBL/GenBank/DDBJ whole genome shotgun (WGS) entry which is preliminary data.</text>
</comment>
<dbReference type="InterPro" id="IPR009057">
    <property type="entry name" value="Homeodomain-like_sf"/>
</dbReference>
<dbReference type="EMBL" id="JAVDQT010000001">
    <property type="protein sequence ID" value="MDR6431412.1"/>
    <property type="molecule type" value="Genomic_DNA"/>
</dbReference>
<dbReference type="Gene3D" id="1.10.10.60">
    <property type="entry name" value="Homeodomain-like"/>
    <property type="match status" value="1"/>
</dbReference>
<evidence type="ECO:0000256" key="2">
    <source>
        <dbReference type="ARBA" id="ARBA00023163"/>
    </source>
</evidence>
<dbReference type="PANTHER" id="PTHR43130">
    <property type="entry name" value="ARAC-FAMILY TRANSCRIPTIONAL REGULATOR"/>
    <property type="match status" value="1"/>
</dbReference>
<keyword evidence="5" id="KW-1185">Reference proteome</keyword>
<dbReference type="PROSITE" id="PS01124">
    <property type="entry name" value="HTH_ARAC_FAMILY_2"/>
    <property type="match status" value="1"/>
</dbReference>
<dbReference type="Pfam" id="PF01965">
    <property type="entry name" value="DJ-1_PfpI"/>
    <property type="match status" value="1"/>
</dbReference>
<name>A0ABU1M6D8_9HYPH</name>
<dbReference type="Proteomes" id="UP001184614">
    <property type="component" value="Unassembled WGS sequence"/>
</dbReference>
<dbReference type="Pfam" id="PF12833">
    <property type="entry name" value="HTH_18"/>
    <property type="match status" value="1"/>
</dbReference>
<dbReference type="Gene3D" id="3.40.50.880">
    <property type="match status" value="1"/>
</dbReference>
<dbReference type="PANTHER" id="PTHR43130:SF3">
    <property type="entry name" value="HTH-TYPE TRANSCRIPTIONAL REGULATOR RV1931C"/>
    <property type="match status" value="1"/>
</dbReference>
<dbReference type="CDD" id="cd03137">
    <property type="entry name" value="GATase1_AraC_1"/>
    <property type="match status" value="1"/>
</dbReference>
<dbReference type="InterPro" id="IPR002818">
    <property type="entry name" value="DJ-1/PfpI"/>
</dbReference>
<dbReference type="SMART" id="SM00342">
    <property type="entry name" value="HTH_ARAC"/>
    <property type="match status" value="1"/>
</dbReference>
<dbReference type="InterPro" id="IPR029062">
    <property type="entry name" value="Class_I_gatase-like"/>
</dbReference>
<keyword evidence="1" id="KW-0805">Transcription regulation</keyword>
<dbReference type="RefSeq" id="WP_310010608.1">
    <property type="nucleotide sequence ID" value="NZ_JAVDQT010000001.1"/>
</dbReference>
<dbReference type="InterPro" id="IPR018060">
    <property type="entry name" value="HTH_AraC"/>
</dbReference>